<dbReference type="Proteomes" id="UP001223978">
    <property type="component" value="Unassembled WGS sequence"/>
</dbReference>
<evidence type="ECO:0000256" key="1">
    <source>
        <dbReference type="SAM" id="MobiDB-lite"/>
    </source>
</evidence>
<evidence type="ECO:0000256" key="2">
    <source>
        <dbReference type="SAM" id="SignalP"/>
    </source>
</evidence>
<comment type="caution">
    <text evidence="3">The sequence shown here is derived from an EMBL/GenBank/DDBJ whole genome shotgun (WGS) entry which is preliminary data.</text>
</comment>
<protein>
    <recommendedName>
        <fullName evidence="5">Serine/threonine protein kinase</fullName>
    </recommendedName>
</protein>
<feature type="region of interest" description="Disordered" evidence="1">
    <location>
        <begin position="222"/>
        <end position="258"/>
    </location>
</feature>
<name>A0ABT6SE54_9ACTN</name>
<evidence type="ECO:0008006" key="5">
    <source>
        <dbReference type="Google" id="ProtNLM"/>
    </source>
</evidence>
<evidence type="ECO:0000313" key="4">
    <source>
        <dbReference type="Proteomes" id="UP001223978"/>
    </source>
</evidence>
<accession>A0ABT6SE54</accession>
<keyword evidence="4" id="KW-1185">Reference proteome</keyword>
<sequence>MPEQPTPKRPPRTRTVIGACAVALSLAAAGALYVTGAFGPTGNSSDQARLPCDGIVPQQQAEQFLDARGVAMVDRIDRMDDEPQKCNLTPRKASKAAAYDELDVVVNRSASASSGDLLRELKRRQSDTAGYLVSPIGNGWRGVLATDESEARATLVMLCGDGDVSDSLSVNVTAWNPDNPGGPPTDGQRARFAQLAADTAANAAERADCKADPGRKIERVAAPIPDPLSSGSSEGATPAGAADGTCQGIDAPTRETEADPLAPIEDCLVLDETGAPSFRVAAYYGPFVEDGHVSTYKRGDAGLFEGPSGGADGVYWASADCPAQGGTAFFTSETLHLDEPLHHSCPTAPEGSPQETRTTLRRATRLLSTGVGRLILPWASAQGRFRHLHG</sequence>
<dbReference type="RefSeq" id="WP_282544394.1">
    <property type="nucleotide sequence ID" value="NZ_JASCIQ010000023.1"/>
</dbReference>
<reference evidence="3 4" key="1">
    <citation type="submission" date="2023-05" db="EMBL/GenBank/DDBJ databases">
        <title>Draft genome sequence of Streptomyces sp. B-S-A6 isolated from a cave soil in Thailand.</title>
        <authorList>
            <person name="Chamroensaksri N."/>
            <person name="Muangham S."/>
        </authorList>
    </citation>
    <scope>NUCLEOTIDE SEQUENCE [LARGE SCALE GENOMIC DNA]</scope>
    <source>
        <strain evidence="3 4">B-S-A6</strain>
    </source>
</reference>
<keyword evidence="2" id="KW-0732">Signal</keyword>
<evidence type="ECO:0000313" key="3">
    <source>
        <dbReference type="EMBL" id="MDI3406461.1"/>
    </source>
</evidence>
<proteinExistence type="predicted"/>
<organism evidence="3 4">
    <name type="scientific">Streptomyces cavernicola</name>
    <dbReference type="NCBI Taxonomy" id="3043613"/>
    <lineage>
        <taxon>Bacteria</taxon>
        <taxon>Bacillati</taxon>
        <taxon>Actinomycetota</taxon>
        <taxon>Actinomycetes</taxon>
        <taxon>Kitasatosporales</taxon>
        <taxon>Streptomycetaceae</taxon>
        <taxon>Streptomyces</taxon>
    </lineage>
</organism>
<gene>
    <name evidence="3" type="ORF">QIS96_21955</name>
</gene>
<feature type="chain" id="PRO_5045841023" description="Serine/threonine protein kinase" evidence="2">
    <location>
        <begin position="40"/>
        <end position="390"/>
    </location>
</feature>
<dbReference type="EMBL" id="JASCIQ010000023">
    <property type="protein sequence ID" value="MDI3406461.1"/>
    <property type="molecule type" value="Genomic_DNA"/>
</dbReference>
<feature type="signal peptide" evidence="2">
    <location>
        <begin position="1"/>
        <end position="39"/>
    </location>
</feature>